<dbReference type="PANTHER" id="PTHR11439:SF495">
    <property type="entry name" value="REVERSE TRANSCRIPTASE, RNA-DEPENDENT DNA POLYMERASE-RELATED"/>
    <property type="match status" value="1"/>
</dbReference>
<sequence length="1238" mass="135848">VWKLVPLPAGKIAIGTKWILKNKRDARGIVVRNKARLVAQGHRQEEGINYDEVFAPVARIKAIRLFLAFASYMDPHNPRHVYRVVKALYGLHQAPRAWHIILVQVYVDDIIFGSTNKAWCDEFEVLMKREFEMSAMAWCDEFEVLMKREFEMSAMGELTFFLGLQVKKLPDGIFISQDKFMIGSLMYLTASRLDIMFALEAYSDSDYAGSHGDRKSTTGGCQFLGRRLISWQCKKQTVVATSSTEVEYVAVASCCGQVLKIHTDENVADLLTKAFDGPRFHYLVYFYILPHSCRLYLVYCRMTAVSCGFLLYVVQIVGRPSILLVVPVFLLVVLVPADGWVPTGSYTIPTGSGTIPTCSSTFPTGSCTLPTGSYLFMLLGWFLLVDHNKVAYLKKGKGWEAYEQILDFLNRSHIRYALTHLPSIVFDSLVKQFWATATVRTLEAGPSDIIATIDGNEVVVTESLIRTQLQLNDVNGLYEFSLHDVLNGMREIGGWNQFLSSIASALICMSTGRTYNFSRFILDGMIRNIGSKRHKFLMYPRFLQMILGIQTTDPSPRPTFDFTAKVFSNMKLNWDGPHIPLLAPMLVVHAGGDGDAAVAAGAAAAHDVPLPPPPPIVPPTHSSSSTLGPSTAAQATPMREPTPVREPTPTSFSSSLSLIGGATTTAGGAEDSAALTALSLKLDRCINKVTSLENELGVTKKVLGGAVLNFPNAHASSNAGHDAAEVPADTAMPFRRTSTTRRRLRKPFTSSASDHFPKNISAVEDTLPAGEGIPAAAPTIPSGSTTIPAGSSMDTAVHAAAAPSSTIPAADKGRAPMVDDSLPADLLSKQERILKNLHDYQLGEDLAKKLYAEQEVEFARQQEELAHKAQAKSVASPAKQGTWLSDQHRRELDAAQLIYTEADWLELMAKIATNSALFKQLLGDDVNEENMNERLGMLLMRKRRELAEQSRVKPMNKTQQRDYMRDFVKNQSASVYNQGWTMKQVKVPASVPAIPSVAAAFSVPAAPSFGADVLVPAVPSDLAAVSTHVDTTIHAEESTPDDNPTASEQVSTKHTVAASTPSSSRKRRKQIAKKQVTPIVDIADDALIKFGSASASDDDPLPYAPYAGWEMVHSPLGSVHAYYDMEGHTKHFTSLRELLHMVEKNDLRKLLGAVDNFYQKEEPDTFALLLWGDLHVHVLETVDGRVIYMFVDVSYPLSAATLQCMVKHGLEVPKLLVGGDLTMAEQLVSFIKAALLNA</sequence>
<keyword evidence="2" id="KW-0472">Membrane</keyword>
<dbReference type="SUPFAM" id="SSF56672">
    <property type="entry name" value="DNA/RNA polymerases"/>
    <property type="match status" value="1"/>
</dbReference>
<evidence type="ECO:0000313" key="4">
    <source>
        <dbReference type="EMBL" id="GEY94758.1"/>
    </source>
</evidence>
<accession>A0A699HZ89</accession>
<dbReference type="PANTHER" id="PTHR11439">
    <property type="entry name" value="GAG-POL-RELATED RETROTRANSPOSON"/>
    <property type="match status" value="1"/>
</dbReference>
<comment type="caution">
    <text evidence="4">The sequence shown here is derived from an EMBL/GenBank/DDBJ whole genome shotgun (WGS) entry which is preliminary data.</text>
</comment>
<gene>
    <name evidence="4" type="ORF">Tci_466732</name>
</gene>
<dbReference type="Pfam" id="PF07727">
    <property type="entry name" value="RVT_2"/>
    <property type="match status" value="1"/>
</dbReference>
<feature type="region of interest" description="Disordered" evidence="1">
    <location>
        <begin position="605"/>
        <end position="657"/>
    </location>
</feature>
<dbReference type="CDD" id="cd09272">
    <property type="entry name" value="RNase_HI_RT_Ty1"/>
    <property type="match status" value="1"/>
</dbReference>
<feature type="compositionally biased region" description="Polar residues" evidence="1">
    <location>
        <begin position="1041"/>
        <end position="1063"/>
    </location>
</feature>
<dbReference type="InterPro" id="IPR043502">
    <property type="entry name" value="DNA/RNA_pol_sf"/>
</dbReference>
<keyword evidence="2" id="KW-0812">Transmembrane</keyword>
<feature type="transmembrane region" description="Helical" evidence="2">
    <location>
        <begin position="321"/>
        <end position="341"/>
    </location>
</feature>
<keyword evidence="2" id="KW-1133">Transmembrane helix</keyword>
<feature type="non-terminal residue" evidence="4">
    <location>
        <position position="1"/>
    </location>
</feature>
<proteinExistence type="predicted"/>
<feature type="compositionally biased region" description="Polar residues" evidence="1">
    <location>
        <begin position="620"/>
        <end position="634"/>
    </location>
</feature>
<feature type="compositionally biased region" description="Low complexity" evidence="1">
    <location>
        <begin position="636"/>
        <end position="657"/>
    </location>
</feature>
<feature type="transmembrane region" description="Helical" evidence="2">
    <location>
        <begin position="361"/>
        <end position="385"/>
    </location>
</feature>
<protein>
    <recommendedName>
        <fullName evidence="3">Reverse transcriptase Ty1/copia-type domain-containing protein</fullName>
    </recommendedName>
</protein>
<organism evidence="4">
    <name type="scientific">Tanacetum cinerariifolium</name>
    <name type="common">Dalmatian daisy</name>
    <name type="synonym">Chrysanthemum cinerariifolium</name>
    <dbReference type="NCBI Taxonomy" id="118510"/>
    <lineage>
        <taxon>Eukaryota</taxon>
        <taxon>Viridiplantae</taxon>
        <taxon>Streptophyta</taxon>
        <taxon>Embryophyta</taxon>
        <taxon>Tracheophyta</taxon>
        <taxon>Spermatophyta</taxon>
        <taxon>Magnoliopsida</taxon>
        <taxon>eudicotyledons</taxon>
        <taxon>Gunneridae</taxon>
        <taxon>Pentapetalae</taxon>
        <taxon>asterids</taxon>
        <taxon>campanulids</taxon>
        <taxon>Asterales</taxon>
        <taxon>Asteraceae</taxon>
        <taxon>Asteroideae</taxon>
        <taxon>Anthemideae</taxon>
        <taxon>Anthemidinae</taxon>
        <taxon>Tanacetum</taxon>
    </lineage>
</organism>
<feature type="transmembrane region" description="Helical" evidence="2">
    <location>
        <begin position="296"/>
        <end position="314"/>
    </location>
</feature>
<dbReference type="InterPro" id="IPR013103">
    <property type="entry name" value="RVT_2"/>
</dbReference>
<feature type="region of interest" description="Disordered" evidence="1">
    <location>
        <begin position="1034"/>
        <end position="1071"/>
    </location>
</feature>
<evidence type="ECO:0000256" key="1">
    <source>
        <dbReference type="SAM" id="MobiDB-lite"/>
    </source>
</evidence>
<evidence type="ECO:0000259" key="3">
    <source>
        <dbReference type="Pfam" id="PF07727"/>
    </source>
</evidence>
<feature type="compositionally biased region" description="Pro residues" evidence="1">
    <location>
        <begin position="609"/>
        <end position="618"/>
    </location>
</feature>
<dbReference type="EMBL" id="BKCJ010225293">
    <property type="protein sequence ID" value="GEY94758.1"/>
    <property type="molecule type" value="Genomic_DNA"/>
</dbReference>
<name>A0A699HZ89_TANCI</name>
<reference evidence="4" key="1">
    <citation type="journal article" date="2019" name="Sci. Rep.">
        <title>Draft genome of Tanacetum cinerariifolium, the natural source of mosquito coil.</title>
        <authorList>
            <person name="Yamashiro T."/>
            <person name="Shiraishi A."/>
            <person name="Satake H."/>
            <person name="Nakayama K."/>
        </authorList>
    </citation>
    <scope>NUCLEOTIDE SEQUENCE</scope>
</reference>
<dbReference type="AlphaFoldDB" id="A0A699HZ89"/>
<feature type="domain" description="Reverse transcriptase Ty1/copia-type" evidence="3">
    <location>
        <begin position="1"/>
        <end position="71"/>
    </location>
</feature>
<evidence type="ECO:0000256" key="2">
    <source>
        <dbReference type="SAM" id="Phobius"/>
    </source>
</evidence>